<feature type="binding site" evidence="9">
    <location>
        <position position="149"/>
    </location>
    <ligand>
        <name>Zn(2+)</name>
        <dbReference type="ChEBI" id="CHEBI:29105"/>
        <note>catalytic</note>
    </ligand>
</feature>
<dbReference type="AlphaFoldDB" id="A0A7S7SIL6"/>
<evidence type="ECO:0000313" key="10">
    <source>
        <dbReference type="EMBL" id="QOY87157.1"/>
    </source>
</evidence>
<keyword evidence="3 9" id="KW-0479">Metal-binding</keyword>
<accession>A0A7S7SIL6</accession>
<evidence type="ECO:0000256" key="9">
    <source>
        <dbReference type="HAMAP-Rule" id="MF_01924"/>
    </source>
</evidence>
<dbReference type="SUPFAM" id="SSF55166">
    <property type="entry name" value="Hedgehog/DD-peptidase"/>
    <property type="match status" value="1"/>
</dbReference>
<comment type="function">
    <text evidence="9">Catalyzes hydrolysis of the D-alanyl-D-alanine dipeptide.</text>
</comment>
<dbReference type="EC" id="3.4.13.22" evidence="9"/>
<keyword evidence="2 9" id="KW-0645">Protease</keyword>
<proteinExistence type="inferred from homology"/>
<keyword evidence="4 9" id="KW-0378">Hydrolase</keyword>
<dbReference type="GO" id="GO:0008237">
    <property type="term" value="F:metallopeptidase activity"/>
    <property type="evidence" value="ECO:0007669"/>
    <property type="project" value="UniProtKB-KW"/>
</dbReference>
<evidence type="ECO:0000256" key="1">
    <source>
        <dbReference type="ARBA" id="ARBA00001362"/>
    </source>
</evidence>
<keyword evidence="11" id="KW-1185">Reference proteome</keyword>
<dbReference type="Pfam" id="PF01427">
    <property type="entry name" value="Peptidase_M15"/>
    <property type="match status" value="1"/>
</dbReference>
<dbReference type="HAMAP" id="MF_01924">
    <property type="entry name" value="A_A_dipeptidase"/>
    <property type="match status" value="1"/>
</dbReference>
<dbReference type="PANTHER" id="PTHR43126">
    <property type="entry name" value="D-ALANYL-D-ALANINE DIPEPTIDASE"/>
    <property type="match status" value="1"/>
</dbReference>
<evidence type="ECO:0000256" key="6">
    <source>
        <dbReference type="ARBA" id="ARBA00022997"/>
    </source>
</evidence>
<keyword evidence="7 9" id="KW-0482">Metalloprotease</keyword>
<dbReference type="Proteomes" id="UP000593892">
    <property type="component" value="Chromosome"/>
</dbReference>
<dbReference type="RefSeq" id="WP_194448826.1">
    <property type="nucleotide sequence ID" value="NZ_CP063849.1"/>
</dbReference>
<reference evidence="10 11" key="1">
    <citation type="submission" date="2020-10" db="EMBL/GenBank/DDBJ databases">
        <title>Complete genome sequence of Paludibaculum fermentans P105T, a facultatively anaerobic acidobacterium capable of dissimilatory Fe(III) reduction.</title>
        <authorList>
            <person name="Dedysh S.N."/>
            <person name="Beletsky A.V."/>
            <person name="Kulichevskaya I.S."/>
            <person name="Mardanov A.V."/>
            <person name="Ravin N.V."/>
        </authorList>
    </citation>
    <scope>NUCLEOTIDE SEQUENCE [LARGE SCALE GENOMIC DNA]</scope>
    <source>
        <strain evidence="10 11">P105</strain>
    </source>
</reference>
<dbReference type="GO" id="GO:0006508">
    <property type="term" value="P:proteolysis"/>
    <property type="evidence" value="ECO:0007669"/>
    <property type="project" value="UniProtKB-KW"/>
</dbReference>
<protein>
    <recommendedName>
        <fullName evidence="9">D-alanyl-D-alanine dipeptidase</fullName>
        <shortName evidence="9">D-Ala-D-Ala dipeptidase</shortName>
        <ecNumber evidence="9">3.4.13.22</ecNumber>
    </recommendedName>
</protein>
<dbReference type="Gene3D" id="3.30.1380.10">
    <property type="match status" value="1"/>
</dbReference>
<evidence type="ECO:0000313" key="11">
    <source>
        <dbReference type="Proteomes" id="UP000593892"/>
    </source>
</evidence>
<comment type="similarity">
    <text evidence="9">Belongs to the peptidase M15D family.</text>
</comment>
<comment type="catalytic activity">
    <reaction evidence="1 9">
        <text>D-alanyl-D-alanine + H2O = 2 D-alanine</text>
        <dbReference type="Rhea" id="RHEA:20661"/>
        <dbReference type="ChEBI" id="CHEBI:15377"/>
        <dbReference type="ChEBI" id="CHEBI:57416"/>
        <dbReference type="ChEBI" id="CHEBI:57822"/>
        <dbReference type="EC" id="3.4.13.22"/>
    </reaction>
</comment>
<feature type="active site" description="Proton donor/acceptor" evidence="9">
    <location>
        <position position="207"/>
    </location>
</feature>
<dbReference type="CDD" id="cd14840">
    <property type="entry name" value="D-Ala-D-Ala_dipeptidase_Aad"/>
    <property type="match status" value="1"/>
</dbReference>
<evidence type="ECO:0000256" key="5">
    <source>
        <dbReference type="ARBA" id="ARBA00022833"/>
    </source>
</evidence>
<keyword evidence="5 9" id="KW-0862">Zinc</keyword>
<dbReference type="KEGG" id="pfer:IRI77_30995"/>
<keyword evidence="6 9" id="KW-0224">Dipeptidase</keyword>
<keyword evidence="8" id="KW-0961">Cell wall biogenesis/degradation</keyword>
<feature type="site" description="Transition state stabilizer" evidence="9">
    <location>
        <position position="113"/>
    </location>
</feature>
<name>A0A7S7SIL6_PALFE</name>
<evidence type="ECO:0000256" key="2">
    <source>
        <dbReference type="ARBA" id="ARBA00022670"/>
    </source>
</evidence>
<dbReference type="GO" id="GO:0160237">
    <property type="term" value="F:D-Ala-D-Ala dipeptidase activity"/>
    <property type="evidence" value="ECO:0007669"/>
    <property type="project" value="UniProtKB-EC"/>
</dbReference>
<sequence length="234" mass="27033">MNSVLIWVALLQAAAFFRIEPVRPVAELREQALRLQPRAETGDFLETDLAELTALDPGIRLDIRYAGTRNFLGTPVYTQARAFLQRPAAEALVRAHRRLNQAGYGILVHDGYRPWWVTWVFWEATPPAQHDFVADPAKGSRHNRGCAADITLYDLKSGAAVEMPSLYDEMSERAYPDYPGGTAEQRKLRGLLRDAMEKEGFQVYEYEWWHFDYKDWRRYRVANVNFEAIPRQGR</sequence>
<evidence type="ECO:0000256" key="8">
    <source>
        <dbReference type="ARBA" id="ARBA00023316"/>
    </source>
</evidence>
<gene>
    <name evidence="10" type="ORF">IRI77_30995</name>
</gene>
<dbReference type="InterPro" id="IPR000755">
    <property type="entry name" value="A_A_dipeptidase"/>
</dbReference>
<dbReference type="EMBL" id="CP063849">
    <property type="protein sequence ID" value="QOY87157.1"/>
    <property type="molecule type" value="Genomic_DNA"/>
</dbReference>
<dbReference type="GO" id="GO:0071555">
    <property type="term" value="P:cell wall organization"/>
    <property type="evidence" value="ECO:0007669"/>
    <property type="project" value="UniProtKB-KW"/>
</dbReference>
<comment type="cofactor">
    <cofactor evidence="9">
        <name>Zn(2+)</name>
        <dbReference type="ChEBI" id="CHEBI:29105"/>
    </cofactor>
    <text evidence="9">Binds 1 zinc ion per subunit.</text>
</comment>
<dbReference type="InterPro" id="IPR009045">
    <property type="entry name" value="Zn_M74/Hedgehog-like"/>
</dbReference>
<organism evidence="10 11">
    <name type="scientific">Paludibaculum fermentans</name>
    <dbReference type="NCBI Taxonomy" id="1473598"/>
    <lineage>
        <taxon>Bacteria</taxon>
        <taxon>Pseudomonadati</taxon>
        <taxon>Acidobacteriota</taxon>
        <taxon>Terriglobia</taxon>
        <taxon>Bryobacterales</taxon>
        <taxon>Bryobacteraceae</taxon>
        <taxon>Paludibaculum</taxon>
    </lineage>
</organism>
<dbReference type="PANTHER" id="PTHR43126:SF1">
    <property type="entry name" value="D-ALANYL-D-ALANINE DIPEPTIDASE"/>
    <property type="match status" value="1"/>
</dbReference>
<evidence type="ECO:0000256" key="3">
    <source>
        <dbReference type="ARBA" id="ARBA00022723"/>
    </source>
</evidence>
<feature type="binding site" evidence="9">
    <location>
        <position position="210"/>
    </location>
    <ligand>
        <name>Zn(2+)</name>
        <dbReference type="ChEBI" id="CHEBI:29105"/>
        <note>catalytic</note>
    </ligand>
</feature>
<feature type="binding site" evidence="9">
    <location>
        <position position="142"/>
    </location>
    <ligand>
        <name>Zn(2+)</name>
        <dbReference type="ChEBI" id="CHEBI:29105"/>
        <note>catalytic</note>
    </ligand>
</feature>
<evidence type="ECO:0000256" key="4">
    <source>
        <dbReference type="ARBA" id="ARBA00022801"/>
    </source>
</evidence>
<dbReference type="GO" id="GO:0008270">
    <property type="term" value="F:zinc ion binding"/>
    <property type="evidence" value="ECO:0007669"/>
    <property type="project" value="UniProtKB-UniRule"/>
</dbReference>
<evidence type="ECO:0000256" key="7">
    <source>
        <dbReference type="ARBA" id="ARBA00023049"/>
    </source>
</evidence>